<evidence type="ECO:0000313" key="2">
    <source>
        <dbReference type="Proteomes" id="UP000800094"/>
    </source>
</evidence>
<dbReference type="AlphaFoldDB" id="A0A6A6IRP2"/>
<reference evidence="1" key="1">
    <citation type="journal article" date="2020" name="Stud. Mycol.">
        <title>101 Dothideomycetes genomes: a test case for predicting lifestyles and emergence of pathogens.</title>
        <authorList>
            <person name="Haridas S."/>
            <person name="Albert R."/>
            <person name="Binder M."/>
            <person name="Bloem J."/>
            <person name="Labutti K."/>
            <person name="Salamov A."/>
            <person name="Andreopoulos B."/>
            <person name="Baker S."/>
            <person name="Barry K."/>
            <person name="Bills G."/>
            <person name="Bluhm B."/>
            <person name="Cannon C."/>
            <person name="Castanera R."/>
            <person name="Culley D."/>
            <person name="Daum C."/>
            <person name="Ezra D."/>
            <person name="Gonzalez J."/>
            <person name="Henrissat B."/>
            <person name="Kuo A."/>
            <person name="Liang C."/>
            <person name="Lipzen A."/>
            <person name="Lutzoni F."/>
            <person name="Magnuson J."/>
            <person name="Mondo S."/>
            <person name="Nolan M."/>
            <person name="Ohm R."/>
            <person name="Pangilinan J."/>
            <person name="Park H.-J."/>
            <person name="Ramirez L."/>
            <person name="Alfaro M."/>
            <person name="Sun H."/>
            <person name="Tritt A."/>
            <person name="Yoshinaga Y."/>
            <person name="Zwiers L.-H."/>
            <person name="Turgeon B."/>
            <person name="Goodwin S."/>
            <person name="Spatafora J."/>
            <person name="Crous P."/>
            <person name="Grigoriev I."/>
        </authorList>
    </citation>
    <scope>NUCLEOTIDE SEQUENCE</scope>
    <source>
        <strain evidence="1">CBS 122368</strain>
    </source>
</reference>
<keyword evidence="2" id="KW-1185">Reference proteome</keyword>
<protein>
    <submittedName>
        <fullName evidence="1">Uncharacterized protein</fullName>
    </submittedName>
</protein>
<proteinExistence type="predicted"/>
<evidence type="ECO:0000313" key="1">
    <source>
        <dbReference type="EMBL" id="KAF2252979.1"/>
    </source>
</evidence>
<dbReference type="EMBL" id="ML987191">
    <property type="protein sequence ID" value="KAF2252979.1"/>
    <property type="molecule type" value="Genomic_DNA"/>
</dbReference>
<name>A0A6A6IRP2_9PLEO</name>
<gene>
    <name evidence="1" type="ORF">BU26DRAFT_501247</name>
</gene>
<dbReference type="Proteomes" id="UP000800094">
    <property type="component" value="Unassembled WGS sequence"/>
</dbReference>
<sequence>MQIKGCFPDVAEDAQQDGNWGGGSAYDQSYAALGTSEAATAALREGFWYRIAGECVVSHPSQASPTNRFFVVVSADQIRFKSLKAFTPPQRSGCTTPCPGQQAESLRRATGGFGGASQESLSLSLSQGYTSGTFSSSLPCSSRLTIRANPTEDVTEPLKDPLELRRASYRVASLEARAARLDAEASPRTEVLQLWAEAATVREQVAKSQLEAVIGDVMGGIMGEGGEGSSRSLPGSAL</sequence>
<dbReference type="RefSeq" id="XP_033687983.1">
    <property type="nucleotide sequence ID" value="XM_033826555.1"/>
</dbReference>
<organism evidence="1 2">
    <name type="scientific">Trematosphaeria pertusa</name>
    <dbReference type="NCBI Taxonomy" id="390896"/>
    <lineage>
        <taxon>Eukaryota</taxon>
        <taxon>Fungi</taxon>
        <taxon>Dikarya</taxon>
        <taxon>Ascomycota</taxon>
        <taxon>Pezizomycotina</taxon>
        <taxon>Dothideomycetes</taxon>
        <taxon>Pleosporomycetidae</taxon>
        <taxon>Pleosporales</taxon>
        <taxon>Massarineae</taxon>
        <taxon>Trematosphaeriaceae</taxon>
        <taxon>Trematosphaeria</taxon>
    </lineage>
</organism>
<accession>A0A6A6IRP2</accession>
<dbReference type="GeneID" id="54579885"/>